<protein>
    <submittedName>
        <fullName evidence="1">Uncharacterized protein</fullName>
    </submittedName>
</protein>
<dbReference type="RefSeq" id="WP_317016320.1">
    <property type="nucleotide sequence ID" value="NZ_CP136511.1"/>
</dbReference>
<evidence type="ECO:0000313" key="2">
    <source>
        <dbReference type="Proteomes" id="UP001302652"/>
    </source>
</evidence>
<evidence type="ECO:0000313" key="1">
    <source>
        <dbReference type="EMBL" id="WOD14433.1"/>
    </source>
</evidence>
<organism evidence="1 2">
    <name type="scientific">Paraburkholderia kirstenboschensis</name>
    <dbReference type="NCBI Taxonomy" id="1245436"/>
    <lineage>
        <taxon>Bacteria</taxon>
        <taxon>Pseudomonadati</taxon>
        <taxon>Pseudomonadota</taxon>
        <taxon>Betaproteobacteria</taxon>
        <taxon>Burkholderiales</taxon>
        <taxon>Burkholderiaceae</taxon>
        <taxon>Paraburkholderia</taxon>
    </lineage>
</organism>
<gene>
    <name evidence="1" type="ORF">RW095_02850</name>
</gene>
<keyword evidence="2" id="KW-1185">Reference proteome</keyword>
<proteinExistence type="predicted"/>
<dbReference type="EMBL" id="CP136511">
    <property type="protein sequence ID" value="WOD14433.1"/>
    <property type="molecule type" value="Genomic_DNA"/>
</dbReference>
<accession>A0ABZ0EB25</accession>
<name>A0ABZ0EB25_9BURK</name>
<sequence>MGTLVQLGRQSHCCASGVGTRDAIAGLRYLGVKAILDAAIGTTGGSGPGTSSDFHVAQMQNIFDGFAGVRGRAAITEDGAWYIPFYLDVGTGSSKLTWQALTGLAYAAKWVDVGLIYRYLAFYGSGNQLVQTLRFSGPGLNVTFKF</sequence>
<reference evidence="1 2" key="1">
    <citation type="submission" date="2023-10" db="EMBL/GenBank/DDBJ databases">
        <title>Surface-active antibiotics is a multifunctional adaptation for post-fire microbes.</title>
        <authorList>
            <person name="Liu M.D."/>
            <person name="Du Y."/>
            <person name="Koupaei S.K."/>
            <person name="Kim N.R."/>
            <person name="Zhang W."/>
            <person name="Traxler M.F."/>
        </authorList>
    </citation>
    <scope>NUCLEOTIDE SEQUENCE [LARGE SCALE GENOMIC DNA]</scope>
    <source>
        <strain evidence="1 2">F3</strain>
    </source>
</reference>
<dbReference type="Proteomes" id="UP001302652">
    <property type="component" value="Chromosome 3"/>
</dbReference>